<proteinExistence type="predicted"/>
<dbReference type="Proteomes" id="UP000399805">
    <property type="component" value="Unassembled WGS sequence"/>
</dbReference>
<accession>A0A6I8M582</accession>
<organism evidence="2 3">
    <name type="scientific">Amycolatopsis camponoti</name>
    <dbReference type="NCBI Taxonomy" id="2606593"/>
    <lineage>
        <taxon>Bacteria</taxon>
        <taxon>Bacillati</taxon>
        <taxon>Actinomycetota</taxon>
        <taxon>Actinomycetes</taxon>
        <taxon>Pseudonocardiales</taxon>
        <taxon>Pseudonocardiaceae</taxon>
        <taxon>Amycolatopsis</taxon>
    </lineage>
</organism>
<keyword evidence="1" id="KW-0472">Membrane</keyword>
<protein>
    <recommendedName>
        <fullName evidence="4">DUF998 domain-containing protein</fullName>
    </recommendedName>
</protein>
<feature type="transmembrane region" description="Helical" evidence="1">
    <location>
        <begin position="63"/>
        <end position="81"/>
    </location>
</feature>
<feature type="transmembrane region" description="Helical" evidence="1">
    <location>
        <begin position="20"/>
        <end position="43"/>
    </location>
</feature>
<feature type="transmembrane region" description="Helical" evidence="1">
    <location>
        <begin position="161"/>
        <end position="180"/>
    </location>
</feature>
<evidence type="ECO:0000313" key="2">
    <source>
        <dbReference type="EMBL" id="VVJ24483.1"/>
    </source>
</evidence>
<sequence>MNIPPNNQALRTSITKTYLALRWGMAGIGLILPFFLWIVGPWVTSGPLPDSISGYYHTPLRDVFVGALVTTGTFLFLYKIFTPLENWLLNIAGISAILVAVLPCTVPTGRPPAEFTFQAGHVLFAIITFVCLGLTAIFCARKSLMKGKQDLTPGQLKIFTIVYRTIGVLMIALPLAVALLDAAGMANLFWIESAGLWMFSAYWGVKTFEFSITGAEKKAIKGPTCTLPDCPLADRTSEGGEAPHPVAQ</sequence>
<feature type="transmembrane region" description="Helical" evidence="1">
    <location>
        <begin position="121"/>
        <end position="140"/>
    </location>
</feature>
<evidence type="ECO:0000256" key="1">
    <source>
        <dbReference type="SAM" id="Phobius"/>
    </source>
</evidence>
<gene>
    <name evidence="2" type="ORF">AA23TX_09351</name>
</gene>
<evidence type="ECO:0000313" key="3">
    <source>
        <dbReference type="Proteomes" id="UP000399805"/>
    </source>
</evidence>
<feature type="transmembrane region" description="Helical" evidence="1">
    <location>
        <begin position="186"/>
        <end position="205"/>
    </location>
</feature>
<dbReference type="EMBL" id="CABVGP010000003">
    <property type="protein sequence ID" value="VVJ24483.1"/>
    <property type="molecule type" value="Genomic_DNA"/>
</dbReference>
<keyword evidence="1" id="KW-0812">Transmembrane</keyword>
<name>A0A6I8M582_9PSEU</name>
<dbReference type="RefSeq" id="WP_155549089.1">
    <property type="nucleotide sequence ID" value="NZ_CABVGP010000003.1"/>
</dbReference>
<keyword evidence="1" id="KW-1133">Transmembrane helix</keyword>
<feature type="transmembrane region" description="Helical" evidence="1">
    <location>
        <begin position="88"/>
        <end position="109"/>
    </location>
</feature>
<reference evidence="2 3" key="1">
    <citation type="submission" date="2019-09" db="EMBL/GenBank/DDBJ databases">
        <authorList>
            <person name="Leyn A S."/>
        </authorList>
    </citation>
    <scope>NUCLEOTIDE SEQUENCE [LARGE SCALE GENOMIC DNA]</scope>
    <source>
        <strain evidence="2">AA231_1</strain>
    </source>
</reference>
<keyword evidence="3" id="KW-1185">Reference proteome</keyword>
<dbReference type="AlphaFoldDB" id="A0A6I8M582"/>
<evidence type="ECO:0008006" key="4">
    <source>
        <dbReference type="Google" id="ProtNLM"/>
    </source>
</evidence>